<comment type="caution">
    <text evidence="3">The sequence shown here is derived from an EMBL/GenBank/DDBJ whole genome shotgun (WGS) entry which is preliminary data.</text>
</comment>
<dbReference type="EMBL" id="SOZI01000112">
    <property type="protein sequence ID" value="TNY19007.1"/>
    <property type="molecule type" value="Genomic_DNA"/>
</dbReference>
<evidence type="ECO:0000313" key="3">
    <source>
        <dbReference type="EMBL" id="TNY19007.1"/>
    </source>
</evidence>
<keyword evidence="4" id="KW-1185">Reference proteome</keyword>
<accession>A0A5C5FQ58</accession>
<evidence type="ECO:0000313" key="4">
    <source>
        <dbReference type="Proteomes" id="UP000311382"/>
    </source>
</evidence>
<evidence type="ECO:0000256" key="1">
    <source>
        <dbReference type="SAM" id="MobiDB-lite"/>
    </source>
</evidence>
<name>A0A5C5FQ58_9BASI</name>
<feature type="domain" description="Metallo-beta-lactamase" evidence="2">
    <location>
        <begin position="76"/>
        <end position="309"/>
    </location>
</feature>
<dbReference type="InterPro" id="IPR036866">
    <property type="entry name" value="RibonucZ/Hydroxyglut_hydro"/>
</dbReference>
<dbReference type="Proteomes" id="UP000311382">
    <property type="component" value="Unassembled WGS sequence"/>
</dbReference>
<dbReference type="PANTHER" id="PTHR42663:SF6">
    <property type="entry name" value="HYDROLASE C777.06C-RELATED"/>
    <property type="match status" value="1"/>
</dbReference>
<proteinExistence type="predicted"/>
<evidence type="ECO:0000259" key="2">
    <source>
        <dbReference type="Pfam" id="PF12706"/>
    </source>
</evidence>
<dbReference type="STRING" id="5288.A0A5C5FQ58"/>
<dbReference type="AlphaFoldDB" id="A0A5C5FQ58"/>
<dbReference type="OrthoDB" id="341300at2759"/>
<dbReference type="CDD" id="cd16279">
    <property type="entry name" value="metallo-hydrolase-like_MBL-fold"/>
    <property type="match status" value="1"/>
</dbReference>
<gene>
    <name evidence="3" type="ORF">DMC30DRAFT_401562</name>
</gene>
<sequence length="432" mass="47290">MPASAPPPLRDPHKPMSLTLFGTGGSAAVPDVACTTDPAHGCRCCLDTVGHPQSRNVRGNTGAVIRVPLESGEEKTILIDCGKTFREMALKFFPEKGLRKIDACILTHHHADAIDGLDDLRAWTYHSAVEQTIPLYCTKVTYLQIAQSFAYMVSKSAGSGGGAVPSFEWHIMPDDEDWDVCGVRITPFPLHHGIYFTEPPTPLLCLGFLIDQSVLYISDTSFIPEAQWTRLGSYLSLPSPSGAFPSPPRRRSLSLSRARSSASASPPLPRLQALIIDTGGALRLSPSHFGLPQAIATARRLGVQRTYLTDLGHGVSHACWLDACRALSRGERSPAPGEGRAGEAPAWKVRDEEEQQAPHAHVYEGLDPAGHVEDVELFVERALEAVEEWAGGVRPREERLWVRPGFDGLTIEWEAAEGGTRVWDSEYQYDRE</sequence>
<feature type="region of interest" description="Disordered" evidence="1">
    <location>
        <begin position="241"/>
        <end position="265"/>
    </location>
</feature>
<organism evidence="3 4">
    <name type="scientific">Rhodotorula diobovata</name>
    <dbReference type="NCBI Taxonomy" id="5288"/>
    <lineage>
        <taxon>Eukaryota</taxon>
        <taxon>Fungi</taxon>
        <taxon>Dikarya</taxon>
        <taxon>Basidiomycota</taxon>
        <taxon>Pucciniomycotina</taxon>
        <taxon>Microbotryomycetes</taxon>
        <taxon>Sporidiobolales</taxon>
        <taxon>Sporidiobolaceae</taxon>
        <taxon>Rhodotorula</taxon>
    </lineage>
</organism>
<dbReference type="PANTHER" id="PTHR42663">
    <property type="entry name" value="HYDROLASE C777.06C-RELATED-RELATED"/>
    <property type="match status" value="1"/>
</dbReference>
<reference evidence="3 4" key="1">
    <citation type="submission" date="2019-03" db="EMBL/GenBank/DDBJ databases">
        <title>Rhodosporidium diobovatum UCD-FST 08-225 genome sequencing, assembly, and annotation.</title>
        <authorList>
            <person name="Fakankun I.U."/>
            <person name="Fristensky B."/>
            <person name="Levin D.B."/>
        </authorList>
    </citation>
    <scope>NUCLEOTIDE SEQUENCE [LARGE SCALE GENOMIC DNA]</scope>
    <source>
        <strain evidence="3 4">UCD-FST 08-225</strain>
    </source>
</reference>
<protein>
    <submittedName>
        <fullName evidence="3">Beta-lactamase-like protein</fullName>
    </submittedName>
</protein>
<feature type="compositionally biased region" description="Low complexity" evidence="1">
    <location>
        <begin position="253"/>
        <end position="265"/>
    </location>
</feature>
<dbReference type="InterPro" id="IPR001279">
    <property type="entry name" value="Metallo-B-lactamas"/>
</dbReference>
<dbReference type="SUPFAM" id="SSF56281">
    <property type="entry name" value="Metallo-hydrolase/oxidoreductase"/>
    <property type="match status" value="1"/>
</dbReference>
<dbReference type="Gene3D" id="3.60.15.10">
    <property type="entry name" value="Ribonuclease Z/Hydroxyacylglutathione hydrolase-like"/>
    <property type="match status" value="1"/>
</dbReference>
<dbReference type="Pfam" id="PF12706">
    <property type="entry name" value="Lactamase_B_2"/>
    <property type="match status" value="1"/>
</dbReference>